<evidence type="ECO:0000256" key="1">
    <source>
        <dbReference type="SAM" id="MobiDB-lite"/>
    </source>
</evidence>
<accession>A0AAW0DVK3</accession>
<proteinExistence type="predicted"/>
<name>A0AAW0DVK3_9AGAR</name>
<comment type="caution">
    <text evidence="2">The sequence shown here is derived from an EMBL/GenBank/DDBJ whole genome shotgun (WGS) entry which is preliminary data.</text>
</comment>
<feature type="compositionally biased region" description="Basic and acidic residues" evidence="1">
    <location>
        <begin position="824"/>
        <end position="837"/>
    </location>
</feature>
<feature type="region of interest" description="Disordered" evidence="1">
    <location>
        <begin position="751"/>
        <end position="837"/>
    </location>
</feature>
<dbReference type="AlphaFoldDB" id="A0AAW0DVK3"/>
<evidence type="ECO:0000313" key="2">
    <source>
        <dbReference type="EMBL" id="KAK7055237.1"/>
    </source>
</evidence>
<protein>
    <submittedName>
        <fullName evidence="2">Uncharacterized protein</fullName>
    </submittedName>
</protein>
<feature type="compositionally biased region" description="Basic and acidic residues" evidence="1">
    <location>
        <begin position="783"/>
        <end position="799"/>
    </location>
</feature>
<keyword evidence="3" id="KW-1185">Reference proteome</keyword>
<evidence type="ECO:0000313" key="3">
    <source>
        <dbReference type="Proteomes" id="UP001362999"/>
    </source>
</evidence>
<feature type="compositionally biased region" description="Basic and acidic residues" evidence="1">
    <location>
        <begin position="506"/>
        <end position="522"/>
    </location>
</feature>
<feature type="region of interest" description="Disordered" evidence="1">
    <location>
        <begin position="502"/>
        <end position="525"/>
    </location>
</feature>
<reference evidence="2 3" key="1">
    <citation type="journal article" date="2024" name="J Genomics">
        <title>Draft genome sequencing and assembly of Favolaschia claudopus CIRM-BRFM 2984 isolated from oak limbs.</title>
        <authorList>
            <person name="Navarro D."/>
            <person name="Drula E."/>
            <person name="Chaduli D."/>
            <person name="Cazenave R."/>
            <person name="Ahrendt S."/>
            <person name="Wang J."/>
            <person name="Lipzen A."/>
            <person name="Daum C."/>
            <person name="Barry K."/>
            <person name="Grigoriev I.V."/>
            <person name="Favel A."/>
            <person name="Rosso M.N."/>
            <person name="Martin F."/>
        </authorList>
    </citation>
    <scope>NUCLEOTIDE SEQUENCE [LARGE SCALE GENOMIC DNA]</scope>
    <source>
        <strain evidence="2 3">CIRM-BRFM 2984</strain>
    </source>
</reference>
<gene>
    <name evidence="2" type="ORF">R3P38DRAFT_2499179</name>
</gene>
<organism evidence="2 3">
    <name type="scientific">Favolaschia claudopus</name>
    <dbReference type="NCBI Taxonomy" id="2862362"/>
    <lineage>
        <taxon>Eukaryota</taxon>
        <taxon>Fungi</taxon>
        <taxon>Dikarya</taxon>
        <taxon>Basidiomycota</taxon>
        <taxon>Agaricomycotina</taxon>
        <taxon>Agaricomycetes</taxon>
        <taxon>Agaricomycetidae</taxon>
        <taxon>Agaricales</taxon>
        <taxon>Marasmiineae</taxon>
        <taxon>Mycenaceae</taxon>
        <taxon>Favolaschia</taxon>
    </lineage>
</organism>
<feature type="compositionally biased region" description="Polar residues" evidence="1">
    <location>
        <begin position="801"/>
        <end position="813"/>
    </location>
</feature>
<sequence>MSDPSLGRPLLNPTLTGYPLLQQFKDTSTQSSRSGIILNPSVAFQNLMSASINTLTELRRWTSASTGLPIDDLSYATCGQLFLEVQSRAKEALRILQSFQQTQLARLDDLPKRHKTQFSIVQQLAQDVWESEDDNSDPEDDAFTAADSGSDADDEIALVEDEDEWRMDVDDIQEDSPLDTSSQMEVADNDYQTFIKLTPDDKHAGLWTATFRANAQWWYDLCCHWNSVLHRTFFESQSVETNTAYKEAVLVLRQMRQVHLTTTDWVQVVHRSGLGKTICDISEQSMLVEGNNAAADQMFLQNRAQDSFCETLDKWVKESVDWKCTPLQFKAIPLPGSQPMDQQHPHGPGFKLWQILKQDDDFIPRRRLPNSICLFTSEITFQRAWDEWLAPKLQKNYDLTHVVPAQLYSTFMQVIREQQRKIKSLKPAFGKILTRTIELRKYDQNTTTWVHKRRPVDGSANHLPPNACPKCVSEREASWCRKQITVRQQDVEWLRGHGITLAPPGERLKPKPRPAEHADRPPPKIFSPDELALQGCILTAIKKEEAIVTRCGTQIIELCSADGKVLDVVVYGAFPQDVLERMKEHHHTPTKCKPLLRGSQFEGLGGGKMEAHGSALPKGGRGGSAYGPIAGFTANSLDDMDIIFNEVEDNTMMMIAMRAYLPEGYQELLKETEAADKLGKTGTTTYRCTKYSAPQHTDEDVCRGCCMTIEWHANPGEYGFCFPSYGYYVMTEANTFWTFLSSMLHGTMLPSSKPMADSEPAGEMSRMRGGAGRRRRNPVLTPRGERAARRNVLRGDPDPTRTVNGKHSTGTKKNTGKAKSYQAAREKQAPRREYWNA</sequence>
<feature type="compositionally biased region" description="Acidic residues" evidence="1">
    <location>
        <begin position="130"/>
        <end position="142"/>
    </location>
</feature>
<feature type="region of interest" description="Disordered" evidence="1">
    <location>
        <begin position="130"/>
        <end position="154"/>
    </location>
</feature>
<dbReference type="EMBL" id="JAWWNJ010000005">
    <property type="protein sequence ID" value="KAK7055237.1"/>
    <property type="molecule type" value="Genomic_DNA"/>
</dbReference>
<dbReference type="Proteomes" id="UP001362999">
    <property type="component" value="Unassembled WGS sequence"/>
</dbReference>